<feature type="domain" description="4Fe-4S ferredoxin-type" evidence="9">
    <location>
        <begin position="102"/>
        <end position="132"/>
    </location>
</feature>
<keyword evidence="6" id="KW-0560">Oxidoreductase</keyword>
<organism evidence="10 11">
    <name type="scientific">Candidatus Acidulodesulfobacterium ferriphilum</name>
    <dbReference type="NCBI Taxonomy" id="2597223"/>
    <lineage>
        <taxon>Bacteria</taxon>
        <taxon>Deltaproteobacteria</taxon>
        <taxon>Candidatus Acidulodesulfobacterales</taxon>
        <taxon>Candidatus Acidulodesulfobacterium</taxon>
    </lineage>
</organism>
<comment type="cofactor">
    <cofactor evidence="1">
        <name>FAD</name>
        <dbReference type="ChEBI" id="CHEBI:57692"/>
    </cofactor>
</comment>
<dbReference type="AlphaFoldDB" id="A0A519BE36"/>
<dbReference type="PANTHER" id="PTHR43498">
    <property type="entry name" value="FERREDOXIN:COB-COM HETERODISULFIDE REDUCTASE SUBUNIT A"/>
    <property type="match status" value="1"/>
</dbReference>
<gene>
    <name evidence="10" type="ORF">EVJ47_01495</name>
</gene>
<name>A0A519BE36_9DELT</name>
<proteinExistence type="inferred from homology"/>
<evidence type="ECO:0000256" key="3">
    <source>
        <dbReference type="ARBA" id="ARBA00022485"/>
    </source>
</evidence>
<dbReference type="PANTHER" id="PTHR43498:SF1">
    <property type="entry name" value="COB--COM HETERODISULFIDE REDUCTASE IRON-SULFUR SUBUNIT A"/>
    <property type="match status" value="1"/>
</dbReference>
<dbReference type="Pfam" id="PF13450">
    <property type="entry name" value="NAD_binding_8"/>
    <property type="match status" value="1"/>
</dbReference>
<evidence type="ECO:0000256" key="5">
    <source>
        <dbReference type="ARBA" id="ARBA00022827"/>
    </source>
</evidence>
<dbReference type="GO" id="GO:0051539">
    <property type="term" value="F:4 iron, 4 sulfur cluster binding"/>
    <property type="evidence" value="ECO:0007669"/>
    <property type="project" value="UniProtKB-KW"/>
</dbReference>
<dbReference type="EMBL" id="SGBD01000001">
    <property type="protein sequence ID" value="RZD15536.1"/>
    <property type="molecule type" value="Genomic_DNA"/>
</dbReference>
<keyword evidence="7" id="KW-0408">Iron</keyword>
<dbReference type="Gene3D" id="3.50.50.60">
    <property type="entry name" value="FAD/NAD(P)-binding domain"/>
    <property type="match status" value="1"/>
</dbReference>
<dbReference type="InterPro" id="IPR036188">
    <property type="entry name" value="FAD/NAD-bd_sf"/>
</dbReference>
<keyword evidence="4" id="KW-0479">Metal-binding</keyword>
<evidence type="ECO:0000256" key="1">
    <source>
        <dbReference type="ARBA" id="ARBA00001974"/>
    </source>
</evidence>
<evidence type="ECO:0000256" key="2">
    <source>
        <dbReference type="ARBA" id="ARBA00006561"/>
    </source>
</evidence>
<dbReference type="GO" id="GO:0046872">
    <property type="term" value="F:metal ion binding"/>
    <property type="evidence" value="ECO:0007669"/>
    <property type="project" value="UniProtKB-KW"/>
</dbReference>
<sequence length="429" mass="47749">MNNENSVLIIGGGHSGVSAALEITESVDKEVYIVEKRPYIGGRVLQMYKYFPKLCPPFCGFEINTKRIKSSTEGNIKFFISSVVEEINKDKDGTGYKVKIRQKPQYINDNCTICGECAKACPEDRPNDFNYDMDTTKAIYLPAISTFPLKYTVDENYCKFSSCKKCEEVCKYNAINLNAQENIIELKVSDIIFATGWKPYAVEKLENLGFGKFKNVITNVMMERLAADNGPTNGKILRPSDNKEVTNVAFIQCAGSRNENHLPYCSAICCMASLKQALYLREKNSASTPTIFYIDLRTPGRYENFLNKATCDKNIKFNKGVVGKISEDHMTGDLLLDVEDILSGKKIKFKAEMVVLAAGMYPNIKDDLNGIKIDGGIKIDIDENGFIFNENFEGGIFSAGVAKFPLDVYMSGQSATSAALSVIQHNVKL</sequence>
<evidence type="ECO:0000256" key="8">
    <source>
        <dbReference type="ARBA" id="ARBA00023014"/>
    </source>
</evidence>
<feature type="domain" description="4Fe-4S ferredoxin-type" evidence="9">
    <location>
        <begin position="149"/>
        <end position="180"/>
    </location>
</feature>
<dbReference type="InterPro" id="IPR039650">
    <property type="entry name" value="HdrA-like"/>
</dbReference>
<evidence type="ECO:0000313" key="10">
    <source>
        <dbReference type="EMBL" id="RZD15536.1"/>
    </source>
</evidence>
<dbReference type="Proteomes" id="UP000320813">
    <property type="component" value="Unassembled WGS sequence"/>
</dbReference>
<dbReference type="PROSITE" id="PS51379">
    <property type="entry name" value="4FE4S_FER_2"/>
    <property type="match status" value="2"/>
</dbReference>
<comment type="caution">
    <text evidence="10">The sequence shown here is derived from an EMBL/GenBank/DDBJ whole genome shotgun (WGS) entry which is preliminary data.</text>
</comment>
<keyword evidence="5" id="KW-0274">FAD</keyword>
<evidence type="ECO:0000256" key="6">
    <source>
        <dbReference type="ARBA" id="ARBA00023002"/>
    </source>
</evidence>
<dbReference type="InterPro" id="IPR017896">
    <property type="entry name" value="4Fe4S_Fe-S-bd"/>
</dbReference>
<keyword evidence="3" id="KW-0004">4Fe-4S</keyword>
<keyword evidence="5" id="KW-0285">Flavoprotein</keyword>
<keyword evidence="8" id="KW-0411">Iron-sulfur</keyword>
<evidence type="ECO:0000259" key="9">
    <source>
        <dbReference type="PROSITE" id="PS51379"/>
    </source>
</evidence>
<dbReference type="PROSITE" id="PS00198">
    <property type="entry name" value="4FE4S_FER_1"/>
    <property type="match status" value="1"/>
</dbReference>
<dbReference type="SUPFAM" id="SSF51971">
    <property type="entry name" value="Nucleotide-binding domain"/>
    <property type="match status" value="1"/>
</dbReference>
<accession>A0A519BE36</accession>
<dbReference type="SUPFAM" id="SSF54862">
    <property type="entry name" value="4Fe-4S ferredoxins"/>
    <property type="match status" value="1"/>
</dbReference>
<comment type="similarity">
    <text evidence="2">Belongs to the HdrA family.</text>
</comment>
<reference evidence="10 11" key="1">
    <citation type="submission" date="2019-01" db="EMBL/GenBank/DDBJ databases">
        <title>Insights into ecological role of a new deltaproteobacterial order Candidatus Sinidesulfobacterales (Sva0485) by metagenomics and metatranscriptomics.</title>
        <authorList>
            <person name="Tan S."/>
            <person name="Liu J."/>
            <person name="Fang Y."/>
            <person name="Hedlund B.P."/>
            <person name="Lian Z.H."/>
            <person name="Huang L.Y."/>
            <person name="Li J.T."/>
            <person name="Huang L.N."/>
            <person name="Li W.J."/>
            <person name="Jiang H.C."/>
            <person name="Dong H.L."/>
            <person name="Shu W.S."/>
        </authorList>
    </citation>
    <scope>NUCLEOTIDE SEQUENCE [LARGE SCALE GENOMIC DNA]</scope>
    <source>
        <strain evidence="10">AP3</strain>
    </source>
</reference>
<dbReference type="Gene3D" id="3.30.70.20">
    <property type="match status" value="1"/>
</dbReference>
<evidence type="ECO:0000256" key="7">
    <source>
        <dbReference type="ARBA" id="ARBA00023004"/>
    </source>
</evidence>
<dbReference type="InterPro" id="IPR017900">
    <property type="entry name" value="4Fe4S_Fe_S_CS"/>
</dbReference>
<dbReference type="GO" id="GO:0016491">
    <property type="term" value="F:oxidoreductase activity"/>
    <property type="evidence" value="ECO:0007669"/>
    <property type="project" value="UniProtKB-KW"/>
</dbReference>
<evidence type="ECO:0000256" key="4">
    <source>
        <dbReference type="ARBA" id="ARBA00022723"/>
    </source>
</evidence>
<protein>
    <submittedName>
        <fullName evidence="10">CoB--CoM heterodisulfide reductase iron-sulfur subunit A family protein</fullName>
    </submittedName>
</protein>
<evidence type="ECO:0000313" key="11">
    <source>
        <dbReference type="Proteomes" id="UP000320813"/>
    </source>
</evidence>